<dbReference type="GO" id="GO:0016887">
    <property type="term" value="F:ATP hydrolysis activity"/>
    <property type="evidence" value="ECO:0007669"/>
    <property type="project" value="InterPro"/>
</dbReference>
<dbReference type="InterPro" id="IPR027417">
    <property type="entry name" value="P-loop_NTPase"/>
</dbReference>
<name>A0A2I2KJT5_9ACTN</name>
<dbReference type="RefSeq" id="WP_101830024.1">
    <property type="nucleotide sequence ID" value="NZ_FZMO01000022.1"/>
</dbReference>
<dbReference type="Gene3D" id="3.40.50.300">
    <property type="entry name" value="P-loop containing nucleotide triphosphate hydrolases"/>
    <property type="match status" value="1"/>
</dbReference>
<reference evidence="3 4" key="1">
    <citation type="submission" date="2017-06" db="EMBL/GenBank/DDBJ databases">
        <authorList>
            <person name="Kim H.J."/>
            <person name="Triplett B.A."/>
        </authorList>
    </citation>
    <scope>NUCLEOTIDE SEQUENCE [LARGE SCALE GENOMIC DNA]</scope>
    <source>
        <strain evidence="3">FRACA_ARgP5</strain>
    </source>
</reference>
<keyword evidence="4" id="KW-1185">Reference proteome</keyword>
<dbReference type="Pfam" id="PF19955">
    <property type="entry name" value="EAD1"/>
    <property type="match status" value="1"/>
</dbReference>
<dbReference type="EMBL" id="FZMO01000022">
    <property type="protein sequence ID" value="SNQ45907.1"/>
    <property type="molecule type" value="Genomic_DNA"/>
</dbReference>
<dbReference type="InterPro" id="IPR045430">
    <property type="entry name" value="EAD1"/>
</dbReference>
<evidence type="ECO:0000313" key="4">
    <source>
        <dbReference type="Proteomes" id="UP000234331"/>
    </source>
</evidence>
<evidence type="ECO:0000259" key="2">
    <source>
        <dbReference type="Pfam" id="PF19955"/>
    </source>
</evidence>
<organism evidence="3 4">
    <name type="scientific">Frankia canadensis</name>
    <dbReference type="NCBI Taxonomy" id="1836972"/>
    <lineage>
        <taxon>Bacteria</taxon>
        <taxon>Bacillati</taxon>
        <taxon>Actinomycetota</taxon>
        <taxon>Actinomycetes</taxon>
        <taxon>Frankiales</taxon>
        <taxon>Frankiaceae</taxon>
        <taxon>Frankia</taxon>
    </lineage>
</organism>
<dbReference type="SUPFAM" id="SSF48452">
    <property type="entry name" value="TPR-like"/>
    <property type="match status" value="1"/>
</dbReference>
<dbReference type="Pfam" id="PF13176">
    <property type="entry name" value="TPR_7"/>
    <property type="match status" value="1"/>
</dbReference>
<dbReference type="InterPro" id="IPR019734">
    <property type="entry name" value="TPR_rpt"/>
</dbReference>
<evidence type="ECO:0000259" key="1">
    <source>
        <dbReference type="Pfam" id="PF13401"/>
    </source>
</evidence>
<evidence type="ECO:0000313" key="3">
    <source>
        <dbReference type="EMBL" id="SNQ45907.1"/>
    </source>
</evidence>
<proteinExistence type="predicted"/>
<accession>A0A2I2KJT5</accession>
<gene>
    <name evidence="3" type="ORF">FRACA_1180005</name>
</gene>
<dbReference type="Gene3D" id="1.25.40.10">
    <property type="entry name" value="Tetratricopeptide repeat domain"/>
    <property type="match status" value="1"/>
</dbReference>
<dbReference type="InterPro" id="IPR049945">
    <property type="entry name" value="AAA_22"/>
</dbReference>
<dbReference type="AlphaFoldDB" id="A0A2I2KJT5"/>
<dbReference type="Pfam" id="PF13401">
    <property type="entry name" value="AAA_22"/>
    <property type="match status" value="1"/>
</dbReference>
<sequence>MDHGGYGQQPLSTEQLDALARIFHHPASATWILSRISYPRARQPAWDTAASFWREVSEQLTYGIVFNGPARLLAAAADEYPGNPTFGAPGREQSLTLLDREESRRSLNARLAADRGGLVIVQGEPGVGKTKIVDAVLATAGQARPRRVHRHEALPGIPLDVRTLIDSLRQEIHESDPAMVRGSSTARLEATLLACGDTPVTLVIENAENLTEDPSGKLSDLDLDEAFEIISDGHGRHRVTLILVSRVMLASPQGNRWPQRTHPIIVRGLEPDYFSEYLRKLDMAGRSGLGELSAEAGRELFRLLAGNPRDAELAHGILTSRGFRTSQELIHVLRGLPAGSISHWLVRTYLRTAPPRDREVLRALSAMGTPVDEESIVRLLADIVTAPDIRDSLGQLTISCVTRGSTTGQFFLPPSPLSQHLVAELTRSQSALLADAATELQRMHRERHPVPANVGDLRYRFAALSALLRGDLFEAAYQEIQSIDTAVQPWNRRELLLKSREAIRGRIGTEFHEMANETVLGAIYTFKGKIPEALNSYDRAMAIAVRNGGGTAQLKIKANLAAAYLADHHIERAYQAFLSVHLEAQELNQPLTELHALEGMADCLRRRGRYHEAIRLLDEALHLAARQQHASPRTIQRLAKLARWHAEMGADVRADQWLRLASDLVEPSGSRRSTAIYLDCRADLLLGQQDSAAALDVATEAEEMALHVHDPVILMQARMTLCLGNLVEGRWEKASEHLRQAMWYQPPGRVLIIRALLGLISKHRQEPEEAYEHFHQLDTESRRRIEKETHDFAARDMRCFALCGLDAGPDDITAAVQEFRVARTLTSARTPGLVDRLRFLLTLLNQCSEPPGRLESVLRESNEFAGRGWGA</sequence>
<dbReference type="OrthoDB" id="4349880at2"/>
<dbReference type="SUPFAM" id="SSF81901">
    <property type="entry name" value="HCP-like"/>
    <property type="match status" value="1"/>
</dbReference>
<dbReference type="InterPro" id="IPR011990">
    <property type="entry name" value="TPR-like_helical_dom_sf"/>
</dbReference>
<feature type="domain" description="Effector-associated" evidence="2">
    <location>
        <begin position="10"/>
        <end position="90"/>
    </location>
</feature>
<protein>
    <submittedName>
        <fullName evidence="3">Uncharacterized protein</fullName>
    </submittedName>
</protein>
<dbReference type="SUPFAM" id="SSF52540">
    <property type="entry name" value="P-loop containing nucleoside triphosphate hydrolases"/>
    <property type="match status" value="1"/>
</dbReference>
<feature type="domain" description="ORC1/DEAH AAA+ ATPase" evidence="1">
    <location>
        <begin position="115"/>
        <end position="244"/>
    </location>
</feature>
<dbReference type="Proteomes" id="UP000234331">
    <property type="component" value="Unassembled WGS sequence"/>
</dbReference>